<dbReference type="EMBL" id="JARBHB010000016">
    <property type="protein sequence ID" value="KAJ8867020.1"/>
    <property type="molecule type" value="Genomic_DNA"/>
</dbReference>
<proteinExistence type="predicted"/>
<dbReference type="PROSITE" id="PS51029">
    <property type="entry name" value="MADF"/>
    <property type="match status" value="1"/>
</dbReference>
<keyword evidence="3" id="KW-1185">Reference proteome</keyword>
<dbReference type="InterPro" id="IPR006578">
    <property type="entry name" value="MADF-dom"/>
</dbReference>
<name>A0ABQ9G3G9_9NEOP</name>
<comment type="caution">
    <text evidence="2">The sequence shown here is derived from an EMBL/GenBank/DDBJ whole genome shotgun (WGS) entry which is preliminary data.</text>
</comment>
<dbReference type="Proteomes" id="UP001159363">
    <property type="component" value="Chromosome 15"/>
</dbReference>
<organism evidence="2 3">
    <name type="scientific">Dryococelus australis</name>
    <dbReference type="NCBI Taxonomy" id="614101"/>
    <lineage>
        <taxon>Eukaryota</taxon>
        <taxon>Metazoa</taxon>
        <taxon>Ecdysozoa</taxon>
        <taxon>Arthropoda</taxon>
        <taxon>Hexapoda</taxon>
        <taxon>Insecta</taxon>
        <taxon>Pterygota</taxon>
        <taxon>Neoptera</taxon>
        <taxon>Polyneoptera</taxon>
        <taxon>Phasmatodea</taxon>
        <taxon>Verophasmatodea</taxon>
        <taxon>Anareolatae</taxon>
        <taxon>Phasmatidae</taxon>
        <taxon>Eurycanthinae</taxon>
        <taxon>Dryococelus</taxon>
    </lineage>
</organism>
<evidence type="ECO:0000313" key="2">
    <source>
        <dbReference type="EMBL" id="KAJ8867020.1"/>
    </source>
</evidence>
<reference evidence="2 3" key="1">
    <citation type="submission" date="2023-02" db="EMBL/GenBank/DDBJ databases">
        <title>LHISI_Scaffold_Assembly.</title>
        <authorList>
            <person name="Stuart O.P."/>
            <person name="Cleave R."/>
            <person name="Magrath M.J.L."/>
            <person name="Mikheyev A.S."/>
        </authorList>
    </citation>
    <scope>NUCLEOTIDE SEQUENCE [LARGE SCALE GENOMIC DNA]</scope>
    <source>
        <strain evidence="2">Daus_M_001</strain>
        <tissue evidence="2">Leg muscle</tissue>
    </source>
</reference>
<accession>A0ABQ9G3G9</accession>
<gene>
    <name evidence="2" type="ORF">PR048_032882</name>
</gene>
<evidence type="ECO:0000313" key="3">
    <source>
        <dbReference type="Proteomes" id="UP001159363"/>
    </source>
</evidence>
<evidence type="ECO:0000259" key="1">
    <source>
        <dbReference type="PROSITE" id="PS51029"/>
    </source>
</evidence>
<feature type="domain" description="MADF" evidence="1">
    <location>
        <begin position="32"/>
        <end position="87"/>
    </location>
</feature>
<protein>
    <recommendedName>
        <fullName evidence="1">MADF domain-containing protein</fullName>
    </recommendedName>
</protein>
<sequence>MHASTLYCRAGPVFLAVRSFVYALDVMFDTDKCIQLIEEHPNVWDMSSKNYMDQNVHDKSWEDNGKEMFATWEGMELQEREQLGRYS</sequence>